<protein>
    <submittedName>
        <fullName evidence="2">DUF1364 family protein</fullName>
    </submittedName>
</protein>
<sequence>MKRSAPLQRHTPLARTGFKRKEPKPFALTPRKQWLRNSEIRRRVKRPTVADGSKYLAACRGEECYLLVPGVCCSVGWAHESVVDCHSNQSKHGKGGALKAKHEFTVPGCGPCHYWLDFGSAPRELKVTTFDTAYARWEPVRARKMGLTQPVSEAA</sequence>
<dbReference type="EMBL" id="CP040077">
    <property type="protein sequence ID" value="QCP50175.1"/>
    <property type="molecule type" value="Genomic_DNA"/>
</dbReference>
<gene>
    <name evidence="2" type="ORF">FAZ95_13890</name>
</gene>
<dbReference type="OrthoDB" id="8594085at2"/>
<organism evidence="2 3">
    <name type="scientific">Trinickia violacea</name>
    <dbReference type="NCBI Taxonomy" id="2571746"/>
    <lineage>
        <taxon>Bacteria</taxon>
        <taxon>Pseudomonadati</taxon>
        <taxon>Pseudomonadota</taxon>
        <taxon>Betaproteobacteria</taxon>
        <taxon>Burkholderiales</taxon>
        <taxon>Burkholderiaceae</taxon>
        <taxon>Trinickia</taxon>
    </lineage>
</organism>
<dbReference type="Proteomes" id="UP000298656">
    <property type="component" value="Chromosome 1"/>
</dbReference>
<evidence type="ECO:0000313" key="3">
    <source>
        <dbReference type="Proteomes" id="UP000298656"/>
    </source>
</evidence>
<evidence type="ECO:0000313" key="2">
    <source>
        <dbReference type="EMBL" id="QCP50175.1"/>
    </source>
</evidence>
<keyword evidence="3" id="KW-1185">Reference proteome</keyword>
<dbReference type="Gene3D" id="3.30.50.20">
    <property type="entry name" value="prophage-derive protein ybcO"/>
    <property type="match status" value="1"/>
</dbReference>
<reference evidence="2 3" key="1">
    <citation type="submission" date="2019-05" db="EMBL/GenBank/DDBJ databases">
        <title>Burkholderia sp. DHOD12, isolated from subtropical forest soil.</title>
        <authorList>
            <person name="Gao Z.-H."/>
            <person name="Qiu L.-H."/>
        </authorList>
    </citation>
    <scope>NUCLEOTIDE SEQUENCE [LARGE SCALE GENOMIC DNA]</scope>
    <source>
        <strain evidence="2 3">DHOD12</strain>
    </source>
</reference>
<proteinExistence type="predicted"/>
<name>A0A4P8IR67_9BURK</name>
<accession>A0A4P8IR67</accession>
<dbReference type="AlphaFoldDB" id="A0A4P8IR67"/>
<dbReference type="KEGG" id="tvl:FAZ95_13890"/>
<feature type="region of interest" description="Disordered" evidence="1">
    <location>
        <begin position="1"/>
        <end position="22"/>
    </location>
</feature>
<dbReference type="RefSeq" id="WP_137332994.1">
    <property type="nucleotide sequence ID" value="NZ_CP040077.1"/>
</dbReference>
<evidence type="ECO:0000256" key="1">
    <source>
        <dbReference type="SAM" id="MobiDB-lite"/>
    </source>
</evidence>